<comment type="catalytic activity">
    <reaction evidence="10">
        <text>Endonucleolytic cleavage of RNA, removing extra 3' nucleotides from tRNA precursor, generating 3' termini of tRNAs. A 3'-hydroxy group is left at the tRNA terminus and a 5'-phosphoryl group is left at the trailer molecule.</text>
        <dbReference type="EC" id="3.1.26.11"/>
    </reaction>
</comment>
<keyword evidence="8 10" id="KW-0862">Zinc</keyword>
<dbReference type="HAMAP" id="MF_01818">
    <property type="entry name" value="RNase_Z_BN"/>
    <property type="match status" value="1"/>
</dbReference>
<evidence type="ECO:0000256" key="3">
    <source>
        <dbReference type="ARBA" id="ARBA00022694"/>
    </source>
</evidence>
<dbReference type="PANTHER" id="PTHR46018">
    <property type="entry name" value="ZINC PHOSPHODIESTERASE ELAC PROTEIN 1"/>
    <property type="match status" value="1"/>
</dbReference>
<reference evidence="12" key="1">
    <citation type="submission" date="2022-12" db="EMBL/GenBank/DDBJ databases">
        <title>Description and comparative metabolic analysis of Aerococcus sp. nov., isolated from the feces of a pig.</title>
        <authorList>
            <person name="Chang Y.-H."/>
        </authorList>
    </citation>
    <scope>NUCLEOTIDE SEQUENCE</scope>
    <source>
        <strain evidence="12">YH-aer222</strain>
    </source>
</reference>
<keyword evidence="7 10" id="KW-0378">Hydrolase</keyword>
<dbReference type="Pfam" id="PF23023">
    <property type="entry name" value="Anti-Pycsar_Apyc1"/>
    <property type="match status" value="1"/>
</dbReference>
<dbReference type="Pfam" id="PF12706">
    <property type="entry name" value="Lactamase_B_2"/>
    <property type="match status" value="1"/>
</dbReference>
<evidence type="ECO:0000259" key="11">
    <source>
        <dbReference type="Pfam" id="PF12706"/>
    </source>
</evidence>
<keyword evidence="5 10" id="KW-0479">Metal-binding</keyword>
<feature type="domain" description="Metallo-beta-lactamase" evidence="11">
    <location>
        <begin position="203"/>
        <end position="271"/>
    </location>
</feature>
<dbReference type="CDD" id="cd07717">
    <property type="entry name" value="RNaseZ_ZiPD-like_MBL-fold"/>
    <property type="match status" value="1"/>
</dbReference>
<feature type="binding site" evidence="10">
    <location>
        <position position="65"/>
    </location>
    <ligand>
        <name>Zn(2+)</name>
        <dbReference type="ChEBI" id="CHEBI:29105"/>
        <label>1</label>
        <note>catalytic</note>
    </ligand>
</feature>
<evidence type="ECO:0000256" key="6">
    <source>
        <dbReference type="ARBA" id="ARBA00022759"/>
    </source>
</evidence>
<dbReference type="FunFam" id="3.60.15.10:FF:000002">
    <property type="entry name" value="Ribonuclease Z"/>
    <property type="match status" value="1"/>
</dbReference>
<feature type="binding site" evidence="10">
    <location>
        <position position="141"/>
    </location>
    <ligand>
        <name>Zn(2+)</name>
        <dbReference type="ChEBI" id="CHEBI:29105"/>
        <label>1</label>
        <note>catalytic</note>
    </ligand>
</feature>
<comment type="caution">
    <text evidence="12">The sequence shown here is derived from an EMBL/GenBank/DDBJ whole genome shotgun (WGS) entry which is preliminary data.</text>
</comment>
<feature type="binding site" evidence="10">
    <location>
        <position position="212"/>
    </location>
    <ligand>
        <name>Zn(2+)</name>
        <dbReference type="ChEBI" id="CHEBI:29105"/>
        <label>1</label>
        <note>catalytic</note>
    </ligand>
</feature>
<feature type="active site" description="Proton acceptor" evidence="10">
    <location>
        <position position="67"/>
    </location>
</feature>
<dbReference type="InterPro" id="IPR036866">
    <property type="entry name" value="RibonucZ/Hydroxyglut_hydro"/>
</dbReference>
<gene>
    <name evidence="10 12" type="primary">rnz</name>
    <name evidence="12" type="ORF">OW157_01295</name>
</gene>
<dbReference type="Gene3D" id="3.60.15.10">
    <property type="entry name" value="Ribonuclease Z/Hydroxyacylglutathione hydrolase-like"/>
    <property type="match status" value="1"/>
</dbReference>
<dbReference type="NCBIfam" id="NF000801">
    <property type="entry name" value="PRK00055.1-3"/>
    <property type="match status" value="1"/>
</dbReference>
<evidence type="ECO:0000256" key="7">
    <source>
        <dbReference type="ARBA" id="ARBA00022801"/>
    </source>
</evidence>
<feature type="binding site" evidence="10">
    <location>
        <position position="212"/>
    </location>
    <ligand>
        <name>Zn(2+)</name>
        <dbReference type="ChEBI" id="CHEBI:29105"/>
        <label>2</label>
        <note>catalytic</note>
    </ligand>
</feature>
<dbReference type="Proteomes" id="UP001146670">
    <property type="component" value="Unassembled WGS sequence"/>
</dbReference>
<comment type="similarity">
    <text evidence="10">Belongs to the RNase Z family.</text>
</comment>
<dbReference type="EC" id="3.1.26.11" evidence="2 10"/>
<feature type="binding site" evidence="10">
    <location>
        <position position="63"/>
    </location>
    <ligand>
        <name>Zn(2+)</name>
        <dbReference type="ChEBI" id="CHEBI:29105"/>
        <label>1</label>
        <note>catalytic</note>
    </ligand>
</feature>
<evidence type="ECO:0000256" key="10">
    <source>
        <dbReference type="HAMAP-Rule" id="MF_01818"/>
    </source>
</evidence>
<organism evidence="12 13">
    <name type="scientific">Aerococcus kribbianus</name>
    <dbReference type="NCBI Taxonomy" id="2999064"/>
    <lineage>
        <taxon>Bacteria</taxon>
        <taxon>Bacillati</taxon>
        <taxon>Bacillota</taxon>
        <taxon>Bacilli</taxon>
        <taxon>Lactobacillales</taxon>
        <taxon>Aerococcaceae</taxon>
        <taxon>Aerococcus</taxon>
    </lineage>
</organism>
<dbReference type="RefSeq" id="WP_268751526.1">
    <property type="nucleotide sequence ID" value="NZ_JAPRFQ010000001.1"/>
</dbReference>
<evidence type="ECO:0000256" key="9">
    <source>
        <dbReference type="ARBA" id="ARBA00057812"/>
    </source>
</evidence>
<protein>
    <recommendedName>
        <fullName evidence="2 10">Ribonuclease Z</fullName>
        <shortName evidence="10">RNase Z</shortName>
        <ecNumber evidence="2 10">3.1.26.11</ecNumber>
    </recommendedName>
    <alternativeName>
        <fullName evidence="10">tRNA 3 endonuclease</fullName>
    </alternativeName>
    <alternativeName>
        <fullName evidence="10">tRNase Z</fullName>
    </alternativeName>
</protein>
<comment type="subunit">
    <text evidence="1 10">Homodimer.</text>
</comment>
<keyword evidence="3 10" id="KW-0819">tRNA processing</keyword>
<dbReference type="InterPro" id="IPR013471">
    <property type="entry name" value="RNase_Z/BN"/>
</dbReference>
<dbReference type="EMBL" id="JAPRFR010000001">
    <property type="protein sequence ID" value="MCZ0725202.1"/>
    <property type="molecule type" value="Genomic_DNA"/>
</dbReference>
<evidence type="ECO:0000256" key="4">
    <source>
        <dbReference type="ARBA" id="ARBA00022722"/>
    </source>
</evidence>
<comment type="cofactor">
    <cofactor evidence="10">
        <name>Zn(2+)</name>
        <dbReference type="ChEBI" id="CHEBI:29105"/>
    </cofactor>
    <text evidence="10">Binds 2 Zn(2+) ions.</text>
</comment>
<keyword evidence="13" id="KW-1185">Reference proteome</keyword>
<evidence type="ECO:0000256" key="8">
    <source>
        <dbReference type="ARBA" id="ARBA00022833"/>
    </source>
</evidence>
<dbReference type="GO" id="GO:0042802">
    <property type="term" value="F:identical protein binding"/>
    <property type="evidence" value="ECO:0007669"/>
    <property type="project" value="UniProtKB-ARBA"/>
</dbReference>
<proteinExistence type="inferred from homology"/>
<name>A0A9X3JEB4_9LACT</name>
<accession>A0A9X3JEB4</accession>
<evidence type="ECO:0000313" key="12">
    <source>
        <dbReference type="EMBL" id="MCZ0725202.1"/>
    </source>
</evidence>
<feature type="binding site" evidence="10">
    <location>
        <position position="270"/>
    </location>
    <ligand>
        <name>Zn(2+)</name>
        <dbReference type="ChEBI" id="CHEBI:29105"/>
        <label>2</label>
        <note>catalytic</note>
    </ligand>
</feature>
<dbReference type="SUPFAM" id="SSF56281">
    <property type="entry name" value="Metallo-hydrolase/oxidoreductase"/>
    <property type="match status" value="1"/>
</dbReference>
<evidence type="ECO:0000256" key="5">
    <source>
        <dbReference type="ARBA" id="ARBA00022723"/>
    </source>
</evidence>
<dbReference type="GO" id="GO:0042781">
    <property type="term" value="F:3'-tRNA processing endoribonuclease activity"/>
    <property type="evidence" value="ECO:0007669"/>
    <property type="project" value="UniProtKB-UniRule"/>
</dbReference>
<sequence length="306" mass="33796">MKLHFLGTGAGVPSKPRNVTSIMLKLLDENNEMWMFDCGEATQQQILRTTLKPRKVSKIFISHLHGDHIFGLPGFLSSRNFQGGEDELTVYGPKGIKRYIETCLSVTGTRLAYPLSIIELDQEGIAVENKQFKVTYKTLQHVIPCYGFRIEEADQPGQLLVDKALAAGVPKGPMLGQLKNGQSVELADGRILDGKDFIGPDKEGKIVTILGDTRYCSQAIDLARDAHALVHEATFEAGEEEMARRYGHSTAAQAAQVAQAAGAKQVFLTHISARYVGKKAKQLQKDAQLIFPNSQLVHDFDEYIIE</sequence>
<evidence type="ECO:0000256" key="2">
    <source>
        <dbReference type="ARBA" id="ARBA00012477"/>
    </source>
</evidence>
<dbReference type="AlphaFoldDB" id="A0A9X3JEB4"/>
<dbReference type="NCBIfam" id="TIGR02651">
    <property type="entry name" value="RNase_Z"/>
    <property type="match status" value="1"/>
</dbReference>
<dbReference type="PANTHER" id="PTHR46018:SF2">
    <property type="entry name" value="ZINC PHOSPHODIESTERASE ELAC PROTEIN 1"/>
    <property type="match status" value="1"/>
</dbReference>
<keyword evidence="4 10" id="KW-0540">Nuclease</keyword>
<feature type="binding site" evidence="10">
    <location>
        <position position="68"/>
    </location>
    <ligand>
        <name>Zn(2+)</name>
        <dbReference type="ChEBI" id="CHEBI:29105"/>
        <label>2</label>
        <note>catalytic</note>
    </ligand>
</feature>
<dbReference type="InterPro" id="IPR001279">
    <property type="entry name" value="Metallo-B-lactamas"/>
</dbReference>
<keyword evidence="6 10" id="KW-0255">Endonuclease</keyword>
<evidence type="ECO:0000256" key="1">
    <source>
        <dbReference type="ARBA" id="ARBA00011738"/>
    </source>
</evidence>
<evidence type="ECO:0000313" key="13">
    <source>
        <dbReference type="Proteomes" id="UP001146670"/>
    </source>
</evidence>
<feature type="binding site" evidence="10">
    <location>
        <position position="67"/>
    </location>
    <ligand>
        <name>Zn(2+)</name>
        <dbReference type="ChEBI" id="CHEBI:29105"/>
        <label>2</label>
        <note>catalytic</note>
    </ligand>
</feature>
<dbReference type="GO" id="GO:0008270">
    <property type="term" value="F:zinc ion binding"/>
    <property type="evidence" value="ECO:0007669"/>
    <property type="project" value="UniProtKB-UniRule"/>
</dbReference>
<comment type="function">
    <text evidence="9 10">Zinc phosphodiesterase, which displays some tRNA 3'-processing endonuclease activity. Probably involved in tRNA maturation, by removing a 3'-trailer from precursor tRNA.</text>
</comment>